<dbReference type="AlphaFoldDB" id="W7YU86"/>
<protein>
    <submittedName>
        <fullName evidence="2">Uncharacterized protein</fullName>
    </submittedName>
</protein>
<sequence>MFSETAKKITLLTIKQAQGEINSEKMGKEFLKDGCIQWIAAVLLIIVEIVYLVNAIGYDTYKFPTLIMIALLISLLIIGSMEKNVNKMTDLELAVAKAKASRSKNVTLISIIRGLIWITYYGYMLYILVFDERYIPY</sequence>
<keyword evidence="1" id="KW-1133">Transmembrane helix</keyword>
<feature type="transmembrane region" description="Helical" evidence="1">
    <location>
        <begin position="63"/>
        <end position="81"/>
    </location>
</feature>
<keyword evidence="1" id="KW-0472">Membrane</keyword>
<keyword evidence="1" id="KW-0812">Transmembrane</keyword>
<comment type="caution">
    <text evidence="2">The sequence shown here is derived from an EMBL/GenBank/DDBJ whole genome shotgun (WGS) entry which is preliminary data.</text>
</comment>
<dbReference type="STRING" id="1236976.JCM16418_4998"/>
<reference evidence="2 3" key="1">
    <citation type="journal article" date="2014" name="Genome Announc.">
        <title>Draft Genome Sequence of Paenibacillus pini JCM 16418T, Isolated from the Rhizosphere of Pine Tree.</title>
        <authorList>
            <person name="Yuki M."/>
            <person name="Oshima K."/>
            <person name="Suda W."/>
            <person name="Oshida Y."/>
            <person name="Kitamura K."/>
            <person name="Iida Y."/>
            <person name="Hattori M."/>
            <person name="Ohkuma M."/>
        </authorList>
    </citation>
    <scope>NUCLEOTIDE SEQUENCE [LARGE SCALE GENOMIC DNA]</scope>
    <source>
        <strain evidence="2 3">JCM 16418</strain>
    </source>
</reference>
<proteinExistence type="predicted"/>
<keyword evidence="3" id="KW-1185">Reference proteome</keyword>
<evidence type="ECO:0000313" key="2">
    <source>
        <dbReference type="EMBL" id="GAF10778.1"/>
    </source>
</evidence>
<name>W7YU86_9BACL</name>
<dbReference type="Proteomes" id="UP000019364">
    <property type="component" value="Unassembled WGS sequence"/>
</dbReference>
<feature type="transmembrane region" description="Helical" evidence="1">
    <location>
        <begin position="35"/>
        <end position="57"/>
    </location>
</feature>
<organism evidence="2 3">
    <name type="scientific">Paenibacillus pini JCM 16418</name>
    <dbReference type="NCBI Taxonomy" id="1236976"/>
    <lineage>
        <taxon>Bacteria</taxon>
        <taxon>Bacillati</taxon>
        <taxon>Bacillota</taxon>
        <taxon>Bacilli</taxon>
        <taxon>Bacillales</taxon>
        <taxon>Paenibacillaceae</taxon>
        <taxon>Paenibacillus</taxon>
    </lineage>
</organism>
<dbReference type="EMBL" id="BAVZ01000037">
    <property type="protein sequence ID" value="GAF10778.1"/>
    <property type="molecule type" value="Genomic_DNA"/>
</dbReference>
<evidence type="ECO:0000256" key="1">
    <source>
        <dbReference type="SAM" id="Phobius"/>
    </source>
</evidence>
<accession>W7YU86</accession>
<evidence type="ECO:0000313" key="3">
    <source>
        <dbReference type="Proteomes" id="UP000019364"/>
    </source>
</evidence>
<feature type="transmembrane region" description="Helical" evidence="1">
    <location>
        <begin position="106"/>
        <end position="129"/>
    </location>
</feature>
<gene>
    <name evidence="2" type="ORF">JCM16418_4998</name>
</gene>